<protein>
    <submittedName>
        <fullName evidence="2">Uncharacterized protein</fullName>
    </submittedName>
</protein>
<keyword evidence="1" id="KW-0472">Membrane</keyword>
<reference evidence="2 3" key="1">
    <citation type="submission" date="2016-03" db="EMBL/GenBank/DDBJ databases">
        <title>Cyphomyrmex costatus WGS genome.</title>
        <authorList>
            <person name="Nygaard S."/>
            <person name="Hu H."/>
            <person name="Boomsma J."/>
            <person name="Zhang G."/>
        </authorList>
    </citation>
    <scope>NUCLEOTIDE SEQUENCE [LARGE SCALE GENOMIC DNA]</scope>
    <source>
        <strain evidence="2">MS0001</strain>
        <tissue evidence="2">Whole body</tissue>
    </source>
</reference>
<keyword evidence="1" id="KW-0812">Transmembrane</keyword>
<name>A0A195C7R0_9HYME</name>
<gene>
    <name evidence="2" type="ORF">ALC62_13253</name>
</gene>
<keyword evidence="1" id="KW-1133">Transmembrane helix</keyword>
<feature type="transmembrane region" description="Helical" evidence="1">
    <location>
        <begin position="25"/>
        <end position="47"/>
    </location>
</feature>
<proteinExistence type="predicted"/>
<evidence type="ECO:0000313" key="2">
    <source>
        <dbReference type="EMBL" id="KYM96201.1"/>
    </source>
</evidence>
<keyword evidence="3" id="KW-1185">Reference proteome</keyword>
<dbReference type="AlphaFoldDB" id="A0A195C7R0"/>
<evidence type="ECO:0000256" key="1">
    <source>
        <dbReference type="SAM" id="Phobius"/>
    </source>
</evidence>
<evidence type="ECO:0000313" key="3">
    <source>
        <dbReference type="Proteomes" id="UP000078542"/>
    </source>
</evidence>
<sequence>GGDAIVISGRLPPCGPTKPRLDADAGVILSTVLLSPLLLCGALYIYVTLSSHTELTNVVLRVNQGPGEIRKRVGRERVGRRESFYDGALNERWLSTINRSAVTCIGASTRAAPRDLGAERLINAPYDELAPGLSDSHSTRRLPVIYRPDSRVCIQAPAASSGFSVISRHRYDLVPRSV</sequence>
<accession>A0A195C7R0</accession>
<dbReference type="Proteomes" id="UP000078542">
    <property type="component" value="Unassembled WGS sequence"/>
</dbReference>
<feature type="non-terminal residue" evidence="2">
    <location>
        <position position="1"/>
    </location>
</feature>
<organism evidence="2 3">
    <name type="scientific">Cyphomyrmex costatus</name>
    <dbReference type="NCBI Taxonomy" id="456900"/>
    <lineage>
        <taxon>Eukaryota</taxon>
        <taxon>Metazoa</taxon>
        <taxon>Ecdysozoa</taxon>
        <taxon>Arthropoda</taxon>
        <taxon>Hexapoda</taxon>
        <taxon>Insecta</taxon>
        <taxon>Pterygota</taxon>
        <taxon>Neoptera</taxon>
        <taxon>Endopterygota</taxon>
        <taxon>Hymenoptera</taxon>
        <taxon>Apocrita</taxon>
        <taxon>Aculeata</taxon>
        <taxon>Formicoidea</taxon>
        <taxon>Formicidae</taxon>
        <taxon>Myrmicinae</taxon>
        <taxon>Cyphomyrmex</taxon>
    </lineage>
</organism>
<dbReference type="EMBL" id="KQ978231">
    <property type="protein sequence ID" value="KYM96201.1"/>
    <property type="molecule type" value="Genomic_DNA"/>
</dbReference>